<dbReference type="Gene3D" id="1.25.40.20">
    <property type="entry name" value="Ankyrin repeat-containing domain"/>
    <property type="match status" value="2"/>
</dbReference>
<dbReference type="SMART" id="SM00248">
    <property type="entry name" value="ANK"/>
    <property type="match status" value="2"/>
</dbReference>
<dbReference type="EMBL" id="FR824064">
    <property type="protein sequence ID" value="CCA16210.1"/>
    <property type="molecule type" value="Genomic_DNA"/>
</dbReference>
<dbReference type="HOGENOM" id="CLU_027253_0_0_1"/>
<dbReference type="InterPro" id="IPR036770">
    <property type="entry name" value="Ankyrin_rpt-contain_sf"/>
</dbReference>
<dbReference type="CDD" id="cd23129">
    <property type="entry name" value="RING-HC_XBAT35-like"/>
    <property type="match status" value="1"/>
</dbReference>
<dbReference type="AlphaFoldDB" id="F0W519"/>
<dbReference type="SUPFAM" id="SSF57850">
    <property type="entry name" value="RING/U-box"/>
    <property type="match status" value="1"/>
</dbReference>
<evidence type="ECO:0000256" key="2">
    <source>
        <dbReference type="PROSITE-ProRule" id="PRU00175"/>
    </source>
</evidence>
<accession>F0W519</accession>
<dbReference type="PANTHER" id="PTHR22677">
    <property type="entry name" value="ANKYRIN REPEAT DOMAIN-CONTAINING PROTEIN 60"/>
    <property type="match status" value="1"/>
</dbReference>
<dbReference type="SUPFAM" id="SSF48403">
    <property type="entry name" value="Ankyrin repeat"/>
    <property type="match status" value="1"/>
</dbReference>
<keyword evidence="2" id="KW-0862">Zinc</keyword>
<dbReference type="PROSITE" id="PS50088">
    <property type="entry name" value="ANK_REPEAT"/>
    <property type="match status" value="2"/>
</dbReference>
<dbReference type="GO" id="GO:0008270">
    <property type="term" value="F:zinc ion binding"/>
    <property type="evidence" value="ECO:0007669"/>
    <property type="project" value="UniProtKB-KW"/>
</dbReference>
<dbReference type="Gene3D" id="3.30.40.10">
    <property type="entry name" value="Zinc/RING finger domain, C3HC4 (zinc finger)"/>
    <property type="match status" value="1"/>
</dbReference>
<dbReference type="InterPro" id="IPR013083">
    <property type="entry name" value="Znf_RING/FYVE/PHD"/>
</dbReference>
<dbReference type="Pfam" id="PF12796">
    <property type="entry name" value="Ank_2"/>
    <property type="match status" value="1"/>
</dbReference>
<keyword evidence="2" id="KW-0479">Metal-binding</keyword>
<dbReference type="PANTHER" id="PTHR22677:SF4">
    <property type="entry name" value="USHER SYNDROME TYPE-1G PROTEIN-LIKE PROTEIN"/>
    <property type="match status" value="1"/>
</dbReference>
<dbReference type="SMART" id="SM00184">
    <property type="entry name" value="RING"/>
    <property type="match status" value="1"/>
</dbReference>
<feature type="domain" description="RING-type" evidence="3">
    <location>
        <begin position="384"/>
        <end position="423"/>
    </location>
</feature>
<protein>
    <submittedName>
        <fullName evidence="4">Uncharacterized protein AlNc14C19G1990</fullName>
    </submittedName>
</protein>
<dbReference type="Pfam" id="PF13920">
    <property type="entry name" value="zf-C3HC4_3"/>
    <property type="match status" value="1"/>
</dbReference>
<gene>
    <name evidence="4" type="primary">AlNc14C19G1990</name>
    <name evidence="4" type="ORF">ALNC14_023530</name>
</gene>
<name>F0W519_9STRA</name>
<reference evidence="4" key="2">
    <citation type="submission" date="2011-02" db="EMBL/GenBank/DDBJ databases">
        <authorList>
            <person name="MacLean D."/>
        </authorList>
    </citation>
    <scope>NUCLEOTIDE SEQUENCE</scope>
</reference>
<feature type="repeat" description="ANK" evidence="1">
    <location>
        <begin position="85"/>
        <end position="107"/>
    </location>
</feature>
<evidence type="ECO:0000259" key="3">
    <source>
        <dbReference type="PROSITE" id="PS50089"/>
    </source>
</evidence>
<keyword evidence="1" id="KW-0040">ANK repeat</keyword>
<evidence type="ECO:0000313" key="4">
    <source>
        <dbReference type="EMBL" id="CCA16210.1"/>
    </source>
</evidence>
<proteinExistence type="predicted"/>
<dbReference type="InterPro" id="IPR039323">
    <property type="entry name" value="ANKRD_45/46/60"/>
</dbReference>
<dbReference type="PROSITE" id="PS50089">
    <property type="entry name" value="ZF_RING_2"/>
    <property type="match status" value="1"/>
</dbReference>
<dbReference type="InterPro" id="IPR001841">
    <property type="entry name" value="Znf_RING"/>
</dbReference>
<evidence type="ECO:0000256" key="1">
    <source>
        <dbReference type="PROSITE-ProRule" id="PRU00023"/>
    </source>
</evidence>
<organism evidence="4">
    <name type="scientific">Albugo laibachii Nc14</name>
    <dbReference type="NCBI Taxonomy" id="890382"/>
    <lineage>
        <taxon>Eukaryota</taxon>
        <taxon>Sar</taxon>
        <taxon>Stramenopiles</taxon>
        <taxon>Oomycota</taxon>
        <taxon>Peronosporomycetes</taxon>
        <taxon>Albuginales</taxon>
        <taxon>Albuginaceae</taxon>
        <taxon>Albugo</taxon>
    </lineage>
</organism>
<reference evidence="4" key="1">
    <citation type="journal article" date="2011" name="PLoS Biol.">
        <title>Gene gain and loss during evolution of obligate parasitism in the white rust pathogen of Arabidopsis thaliana.</title>
        <authorList>
            <person name="Kemen E."/>
            <person name="Gardiner A."/>
            <person name="Schultz-Larsen T."/>
            <person name="Kemen A.C."/>
            <person name="Balmuth A.L."/>
            <person name="Robert-Seilaniantz A."/>
            <person name="Bailey K."/>
            <person name="Holub E."/>
            <person name="Studholme D.J."/>
            <person name="Maclean D."/>
            <person name="Jones J.D."/>
        </authorList>
    </citation>
    <scope>NUCLEOTIDE SEQUENCE</scope>
</reference>
<keyword evidence="2" id="KW-0863">Zinc-finger</keyword>
<dbReference type="InterPro" id="IPR002110">
    <property type="entry name" value="Ankyrin_rpt"/>
</dbReference>
<sequence>MGNISTWLTQTLCPEEQLAYYAARTGDAHLLRKAIATLTTEKRHYLEWHDTSGLTALAQACIHGYNECVEILMAAGADCRKCDFEGNGVLHLAARYGRSDVVHTLLDGFNPAGIAMAGCRAVSAPTRVDMYARNAARETALDIARREHFQAENGAQHAKCMELLEKKSCVHLGWLYQRVDNLISMASGFSALNSWKRRYCMVLMTSAEEYLEIDLFAMKPGEKRPARPSFEYMYRVTDRVQSAIDTKWFNRKEHTFSIKVSEKGKSSTDLVDLELAAITASDLVAWRLFLTNAQSIIQQRRHGAVAESASPISATWLENREVQEAVHRSLQDAAPMSTSSPIVSSAPPWNDFDVIKASFGPDGVEIAQPLNVTDQEEEKNENECVVCFDAKQSAVCVPCGHQALCMECASEIMTSSRMCPVCRVSVREIIRLYRV</sequence>
<dbReference type="PROSITE" id="PS50297">
    <property type="entry name" value="ANK_REP_REGION"/>
    <property type="match status" value="2"/>
</dbReference>
<feature type="repeat" description="ANK" evidence="1">
    <location>
        <begin position="52"/>
        <end position="84"/>
    </location>
</feature>